<evidence type="ECO:0000256" key="7">
    <source>
        <dbReference type="ARBA" id="ARBA00022527"/>
    </source>
</evidence>
<dbReference type="InterPro" id="IPR013320">
    <property type="entry name" value="ConA-like_dom_sf"/>
</dbReference>
<evidence type="ECO:0000256" key="3">
    <source>
        <dbReference type="ARBA" id="ARBA00008536"/>
    </source>
</evidence>
<reference evidence="21 22" key="1">
    <citation type="journal article" date="2019" name="Plant Biotechnol. J.">
        <title>The red bayberry genome and genetic basis of sex determination.</title>
        <authorList>
            <person name="Jia H.M."/>
            <person name="Jia H.J."/>
            <person name="Cai Q.L."/>
            <person name="Wang Y."/>
            <person name="Zhao H.B."/>
            <person name="Yang W.F."/>
            <person name="Wang G.Y."/>
            <person name="Li Y.H."/>
            <person name="Zhan D.L."/>
            <person name="Shen Y.T."/>
            <person name="Niu Q.F."/>
            <person name="Chang L."/>
            <person name="Qiu J."/>
            <person name="Zhao L."/>
            <person name="Xie H.B."/>
            <person name="Fu W.Y."/>
            <person name="Jin J."/>
            <person name="Li X.W."/>
            <person name="Jiao Y."/>
            <person name="Zhou C.C."/>
            <person name="Tu T."/>
            <person name="Chai C.Y."/>
            <person name="Gao J.L."/>
            <person name="Fan L.J."/>
            <person name="van de Weg E."/>
            <person name="Wang J.Y."/>
            <person name="Gao Z.S."/>
        </authorList>
    </citation>
    <scope>NUCLEOTIDE SEQUENCE [LARGE SCALE GENOMIC DNA]</scope>
    <source>
        <tissue evidence="21">Leaves</tissue>
    </source>
</reference>
<comment type="subcellular location">
    <subcellularLocation>
        <location evidence="1">Cell membrane</location>
        <topology evidence="1">Single-pass type I membrane protein</topology>
    </subcellularLocation>
</comment>
<keyword evidence="16" id="KW-0472">Membrane</keyword>
<evidence type="ECO:0000256" key="13">
    <source>
        <dbReference type="ARBA" id="ARBA00022777"/>
    </source>
</evidence>
<dbReference type="EMBL" id="RXIC02000025">
    <property type="protein sequence ID" value="KAB1206945.1"/>
    <property type="molecule type" value="Genomic_DNA"/>
</dbReference>
<dbReference type="PANTHER" id="PTHR27007">
    <property type="match status" value="1"/>
</dbReference>
<comment type="similarity">
    <text evidence="3">In the N-terminal section; belongs to the leguminous lectin family.</text>
</comment>
<evidence type="ECO:0000256" key="18">
    <source>
        <dbReference type="ARBA" id="ARBA00047899"/>
    </source>
</evidence>
<feature type="domain" description="Protein kinase" evidence="20">
    <location>
        <begin position="412"/>
        <end position="692"/>
    </location>
</feature>
<evidence type="ECO:0000259" key="20">
    <source>
        <dbReference type="PROSITE" id="PS50011"/>
    </source>
</evidence>
<dbReference type="OrthoDB" id="543442at2759"/>
<organism evidence="21 22">
    <name type="scientific">Morella rubra</name>
    <name type="common">Chinese bayberry</name>
    <dbReference type="NCBI Taxonomy" id="262757"/>
    <lineage>
        <taxon>Eukaryota</taxon>
        <taxon>Viridiplantae</taxon>
        <taxon>Streptophyta</taxon>
        <taxon>Embryophyta</taxon>
        <taxon>Tracheophyta</taxon>
        <taxon>Spermatophyta</taxon>
        <taxon>Magnoliopsida</taxon>
        <taxon>eudicotyledons</taxon>
        <taxon>Gunneridae</taxon>
        <taxon>Pentapetalae</taxon>
        <taxon>rosids</taxon>
        <taxon>fabids</taxon>
        <taxon>Fagales</taxon>
        <taxon>Myricaceae</taxon>
        <taxon>Morella</taxon>
    </lineage>
</organism>
<keyword evidence="6" id="KW-1003">Cell membrane</keyword>
<dbReference type="SMART" id="SM00220">
    <property type="entry name" value="S_TKc"/>
    <property type="match status" value="1"/>
</dbReference>
<dbReference type="SUPFAM" id="SSF56112">
    <property type="entry name" value="Protein kinase-like (PK-like)"/>
    <property type="match status" value="1"/>
</dbReference>
<dbReference type="InterPro" id="IPR008271">
    <property type="entry name" value="Ser/Thr_kinase_AS"/>
</dbReference>
<protein>
    <recommendedName>
        <fullName evidence="5">non-specific serine/threonine protein kinase</fullName>
        <ecNumber evidence="5">2.7.11.1</ecNumber>
    </recommendedName>
</protein>
<evidence type="ECO:0000256" key="11">
    <source>
        <dbReference type="ARBA" id="ARBA00022734"/>
    </source>
</evidence>
<dbReference type="GO" id="GO:0030246">
    <property type="term" value="F:carbohydrate binding"/>
    <property type="evidence" value="ECO:0007669"/>
    <property type="project" value="UniProtKB-KW"/>
</dbReference>
<dbReference type="Gene3D" id="3.30.200.20">
    <property type="entry name" value="Phosphorylase Kinase, domain 1"/>
    <property type="match status" value="1"/>
</dbReference>
<keyword evidence="22" id="KW-1185">Reference proteome</keyword>
<dbReference type="FunFam" id="1.10.510.10:FF:000108">
    <property type="entry name" value="L-type lectin-domain containing receptor kinase S.4"/>
    <property type="match status" value="1"/>
</dbReference>
<evidence type="ECO:0000256" key="15">
    <source>
        <dbReference type="ARBA" id="ARBA00022989"/>
    </source>
</evidence>
<proteinExistence type="inferred from homology"/>
<keyword evidence="11 21" id="KW-0430">Lectin</keyword>
<sequence length="749" mass="83403">MLEVAGGRRPVETEKTPEELPLFDWVRELHSQGEIMRAVDLALDEYDPDEVELILSLGLLCSRPHPEHRPSMRRVVQILVGDASLPPLPPDINLEEECKVTEFSDSFTDSSDPSRYRSDPSFTDSFKTNENVSGAARSQIDFVYNGFHKANLSLDGAAYLRSNGILVVTNDSLKILGHAFYPSPVQFKQAKENNKSTALTFGTTFVFSFVPKYIDFGGHGLTFFLMSTKEPMGCQASQFLSLPYNSTTGQFSTRVLAVEFDTVQSTDCQDVNDNHGIDISSLISNVSEPAAFYNSTGKNSLLLKGRHPIQAWIDYNSQEMLINVSISPLGIPKPYRPLISYPLDLSLVIKDYMYIGFSASTGTISSTHSVHGWSFRIGGTARNLDTRKLPSPSKDGREIVRRKGFALGITLASISCPFGSGGFGKVHHGVIPSTGLDEAIKRVAQDSRQGMKEFVAEITSMGRLRHRNLVQLHGWCRRKDELLLVYDYVPGGSLDKLFFDDDDDHGKKKILTWEKRYKILTGIAQALLYLHEEYDQRVVHRDVKPGNVLIDADFEPRLGDFGLARTYEHRINPQTTHVVGTLGYMAPELTRTGKAKTSTDVYAYGVLMLEVACGRRPIEPQKNATELLLLDWLRELHSKGEITGAVDPTLDDYDLHQVKLVLSLGLLCSHPHPNYRPTMRRIVEFLLGDASLPPLPPDIHLQFPRAMIDYSGSLTANSDSSYSKMISSKTTSSTSFDKVSDPQGTRVTL</sequence>
<dbReference type="InterPro" id="IPR011009">
    <property type="entry name" value="Kinase-like_dom_sf"/>
</dbReference>
<comment type="caution">
    <text evidence="21">The sequence shown here is derived from an EMBL/GenBank/DDBJ whole genome shotgun (WGS) entry which is preliminary data.</text>
</comment>
<dbReference type="AlphaFoldDB" id="A0A6A1V2Q1"/>
<evidence type="ECO:0000313" key="22">
    <source>
        <dbReference type="Proteomes" id="UP000516437"/>
    </source>
</evidence>
<evidence type="ECO:0000256" key="12">
    <source>
        <dbReference type="ARBA" id="ARBA00022741"/>
    </source>
</evidence>
<dbReference type="PROSITE" id="PS50011">
    <property type="entry name" value="PROTEIN_KINASE_DOM"/>
    <property type="match status" value="1"/>
</dbReference>
<dbReference type="InterPro" id="IPR000719">
    <property type="entry name" value="Prot_kinase_dom"/>
</dbReference>
<accession>A0A6A1V2Q1</accession>
<evidence type="ECO:0000256" key="17">
    <source>
        <dbReference type="ARBA" id="ARBA00023170"/>
    </source>
</evidence>
<name>A0A6A1V2Q1_9ROSI</name>
<keyword evidence="12" id="KW-0547">Nucleotide-binding</keyword>
<dbReference type="InterPro" id="IPR050528">
    <property type="entry name" value="L-type_Lectin-RKs"/>
</dbReference>
<dbReference type="Pfam" id="PF00139">
    <property type="entry name" value="Lectin_legB"/>
    <property type="match status" value="1"/>
</dbReference>
<comment type="similarity">
    <text evidence="4">In the C-terminal section; belongs to the protein kinase superfamily. Ser/Thr protein kinase family.</text>
</comment>
<dbReference type="Proteomes" id="UP000516437">
    <property type="component" value="Chromosome 7"/>
</dbReference>
<evidence type="ECO:0000256" key="10">
    <source>
        <dbReference type="ARBA" id="ARBA00022729"/>
    </source>
</evidence>
<keyword evidence="8" id="KW-0808">Transferase</keyword>
<dbReference type="FunFam" id="2.60.120.200:FF:000112">
    <property type="entry name" value="L-type lectin-domain containing receptor kinase V.9"/>
    <property type="match status" value="1"/>
</dbReference>
<comment type="catalytic activity">
    <reaction evidence="18">
        <text>L-threonyl-[protein] + ATP = O-phospho-L-threonyl-[protein] + ADP + H(+)</text>
        <dbReference type="Rhea" id="RHEA:46608"/>
        <dbReference type="Rhea" id="RHEA-COMP:11060"/>
        <dbReference type="Rhea" id="RHEA-COMP:11605"/>
        <dbReference type="ChEBI" id="CHEBI:15378"/>
        <dbReference type="ChEBI" id="CHEBI:30013"/>
        <dbReference type="ChEBI" id="CHEBI:30616"/>
        <dbReference type="ChEBI" id="CHEBI:61977"/>
        <dbReference type="ChEBI" id="CHEBI:456216"/>
        <dbReference type="EC" id="2.7.11.1"/>
    </reaction>
</comment>
<dbReference type="GO" id="GO:0004674">
    <property type="term" value="F:protein serine/threonine kinase activity"/>
    <property type="evidence" value="ECO:0007669"/>
    <property type="project" value="UniProtKB-KW"/>
</dbReference>
<keyword evidence="7" id="KW-0723">Serine/threonine-protein kinase</keyword>
<gene>
    <name evidence="21" type="ORF">CJ030_MR7G008139</name>
</gene>
<evidence type="ECO:0000256" key="5">
    <source>
        <dbReference type="ARBA" id="ARBA00012513"/>
    </source>
</evidence>
<keyword evidence="13 21" id="KW-0418">Kinase</keyword>
<dbReference type="GO" id="GO:0005524">
    <property type="term" value="F:ATP binding"/>
    <property type="evidence" value="ECO:0007669"/>
    <property type="project" value="UniProtKB-KW"/>
</dbReference>
<dbReference type="SUPFAM" id="SSF49899">
    <property type="entry name" value="Concanavalin A-like lectins/glucanases"/>
    <property type="match status" value="1"/>
</dbReference>
<keyword evidence="14" id="KW-0067">ATP-binding</keyword>
<dbReference type="CDD" id="cd06899">
    <property type="entry name" value="lectin_legume_LecRK_Arcelin_ConA"/>
    <property type="match status" value="1"/>
</dbReference>
<keyword evidence="15" id="KW-1133">Transmembrane helix</keyword>
<evidence type="ECO:0000256" key="6">
    <source>
        <dbReference type="ARBA" id="ARBA00022475"/>
    </source>
</evidence>
<dbReference type="EC" id="2.7.11.1" evidence="5"/>
<keyword evidence="10" id="KW-0732">Signal</keyword>
<evidence type="ECO:0000256" key="19">
    <source>
        <dbReference type="ARBA" id="ARBA00048679"/>
    </source>
</evidence>
<comment type="similarity">
    <text evidence="2">Belongs to the leguminous lectin family.</text>
</comment>
<evidence type="ECO:0000256" key="9">
    <source>
        <dbReference type="ARBA" id="ARBA00022692"/>
    </source>
</evidence>
<evidence type="ECO:0000256" key="4">
    <source>
        <dbReference type="ARBA" id="ARBA00010217"/>
    </source>
</evidence>
<dbReference type="Gene3D" id="1.10.510.10">
    <property type="entry name" value="Transferase(Phosphotransferase) domain 1"/>
    <property type="match status" value="2"/>
</dbReference>
<keyword evidence="9" id="KW-0812">Transmembrane</keyword>
<dbReference type="Gene3D" id="2.60.120.200">
    <property type="match status" value="1"/>
</dbReference>
<dbReference type="PROSITE" id="PS00108">
    <property type="entry name" value="PROTEIN_KINASE_ST"/>
    <property type="match status" value="1"/>
</dbReference>
<comment type="catalytic activity">
    <reaction evidence="19">
        <text>L-seryl-[protein] + ATP = O-phospho-L-seryl-[protein] + ADP + H(+)</text>
        <dbReference type="Rhea" id="RHEA:17989"/>
        <dbReference type="Rhea" id="RHEA-COMP:9863"/>
        <dbReference type="Rhea" id="RHEA-COMP:11604"/>
        <dbReference type="ChEBI" id="CHEBI:15378"/>
        <dbReference type="ChEBI" id="CHEBI:29999"/>
        <dbReference type="ChEBI" id="CHEBI:30616"/>
        <dbReference type="ChEBI" id="CHEBI:83421"/>
        <dbReference type="ChEBI" id="CHEBI:456216"/>
        <dbReference type="EC" id="2.7.11.1"/>
    </reaction>
</comment>
<dbReference type="InterPro" id="IPR001220">
    <property type="entry name" value="Legume_lectin_dom"/>
</dbReference>
<evidence type="ECO:0000256" key="16">
    <source>
        <dbReference type="ARBA" id="ARBA00023136"/>
    </source>
</evidence>
<evidence type="ECO:0000256" key="14">
    <source>
        <dbReference type="ARBA" id="ARBA00022840"/>
    </source>
</evidence>
<dbReference type="GO" id="GO:0005886">
    <property type="term" value="C:plasma membrane"/>
    <property type="evidence" value="ECO:0007669"/>
    <property type="project" value="UniProtKB-SubCell"/>
</dbReference>
<evidence type="ECO:0000256" key="1">
    <source>
        <dbReference type="ARBA" id="ARBA00004251"/>
    </source>
</evidence>
<dbReference type="Pfam" id="PF00069">
    <property type="entry name" value="Pkinase"/>
    <property type="match status" value="1"/>
</dbReference>
<evidence type="ECO:0000256" key="2">
    <source>
        <dbReference type="ARBA" id="ARBA00007606"/>
    </source>
</evidence>
<evidence type="ECO:0000313" key="21">
    <source>
        <dbReference type="EMBL" id="KAB1206945.1"/>
    </source>
</evidence>
<keyword evidence="17 21" id="KW-0675">Receptor</keyword>
<evidence type="ECO:0000256" key="8">
    <source>
        <dbReference type="ARBA" id="ARBA00022679"/>
    </source>
</evidence>